<dbReference type="Gene3D" id="1.20.58.390">
    <property type="entry name" value="Neurotransmitter-gated ion-channel transmembrane domain"/>
    <property type="match status" value="1"/>
</dbReference>
<gene>
    <name evidence="20" type="ORF">OFUS_LOCUS21539</name>
</gene>
<feature type="transmembrane region" description="Helical" evidence="16">
    <location>
        <begin position="313"/>
        <end position="334"/>
    </location>
</feature>
<evidence type="ECO:0000313" key="20">
    <source>
        <dbReference type="EMBL" id="CAH1797209.1"/>
    </source>
</evidence>
<dbReference type="GO" id="GO:0004888">
    <property type="term" value="F:transmembrane signaling receptor activity"/>
    <property type="evidence" value="ECO:0007669"/>
    <property type="project" value="InterPro"/>
</dbReference>
<evidence type="ECO:0000256" key="13">
    <source>
        <dbReference type="ARBA" id="ARBA00023286"/>
    </source>
</evidence>
<comment type="subcellular location">
    <subcellularLocation>
        <location evidence="15">Synaptic cell membrane</location>
        <topology evidence="15">Multi-pass membrane protein</topology>
    </subcellularLocation>
</comment>
<keyword evidence="7" id="KW-0770">Synapse</keyword>
<dbReference type="GO" id="GO:0022848">
    <property type="term" value="F:acetylcholine-gated monoatomic cation-selective channel activity"/>
    <property type="evidence" value="ECO:0007669"/>
    <property type="project" value="InterPro"/>
</dbReference>
<dbReference type="InterPro" id="IPR036734">
    <property type="entry name" value="Neur_chan_lig-bd_sf"/>
</dbReference>
<feature type="transmembrane region" description="Helical" evidence="16">
    <location>
        <begin position="279"/>
        <end position="301"/>
    </location>
</feature>
<proteinExistence type="inferred from homology"/>
<dbReference type="FunFam" id="1.20.58.390:FF:000012">
    <property type="entry name" value="Acetylcholine receptor subunit alpha-like"/>
    <property type="match status" value="1"/>
</dbReference>
<dbReference type="EMBL" id="CAIIXF020000010">
    <property type="protein sequence ID" value="CAH1797209.1"/>
    <property type="molecule type" value="Genomic_DNA"/>
</dbReference>
<dbReference type="GO" id="GO:0007271">
    <property type="term" value="P:synaptic transmission, cholinergic"/>
    <property type="evidence" value="ECO:0007669"/>
    <property type="project" value="UniProtKB-ARBA"/>
</dbReference>
<dbReference type="InterPro" id="IPR006202">
    <property type="entry name" value="Neur_chan_lig-bd"/>
</dbReference>
<feature type="compositionally biased region" description="Basic and acidic residues" evidence="17">
    <location>
        <begin position="413"/>
        <end position="426"/>
    </location>
</feature>
<evidence type="ECO:0000256" key="15">
    <source>
        <dbReference type="ARBA" id="ARBA00034099"/>
    </source>
</evidence>
<keyword evidence="12" id="KW-0325">Glycoprotein</keyword>
<dbReference type="InterPro" id="IPR018000">
    <property type="entry name" value="Neurotransmitter_ion_chnl_CS"/>
</dbReference>
<dbReference type="PANTHER" id="PTHR18945">
    <property type="entry name" value="NEUROTRANSMITTER GATED ION CHANNEL"/>
    <property type="match status" value="1"/>
</dbReference>
<dbReference type="Pfam" id="PF02931">
    <property type="entry name" value="Neur_chan_LBD"/>
    <property type="match status" value="1"/>
</dbReference>
<keyword evidence="8 16" id="KW-0406">Ion transport</keyword>
<keyword evidence="2 16" id="KW-0813">Transport</keyword>
<evidence type="ECO:0000256" key="7">
    <source>
        <dbReference type="ARBA" id="ARBA00023018"/>
    </source>
</evidence>
<reference evidence="20" key="1">
    <citation type="submission" date="2022-03" db="EMBL/GenBank/DDBJ databases">
        <authorList>
            <person name="Martin C."/>
        </authorList>
    </citation>
    <scope>NUCLEOTIDE SEQUENCE</scope>
</reference>
<keyword evidence="9 16" id="KW-0472">Membrane</keyword>
<keyword evidence="21" id="KW-1185">Reference proteome</keyword>
<dbReference type="GO" id="GO:0045211">
    <property type="term" value="C:postsynaptic membrane"/>
    <property type="evidence" value="ECO:0007669"/>
    <property type="project" value="InterPro"/>
</dbReference>
<dbReference type="InterPro" id="IPR036719">
    <property type="entry name" value="Neuro-gated_channel_TM_sf"/>
</dbReference>
<dbReference type="PROSITE" id="PS00236">
    <property type="entry name" value="NEUROTR_ION_CHANNEL"/>
    <property type="match status" value="1"/>
</dbReference>
<feature type="signal peptide" evidence="16">
    <location>
        <begin position="1"/>
        <end position="24"/>
    </location>
</feature>
<evidence type="ECO:0000256" key="9">
    <source>
        <dbReference type="ARBA" id="ARBA00023136"/>
    </source>
</evidence>
<dbReference type="Gene3D" id="2.70.170.10">
    <property type="entry name" value="Neurotransmitter-gated ion-channel ligand-binding domain"/>
    <property type="match status" value="1"/>
</dbReference>
<feature type="transmembrane region" description="Helical" evidence="16">
    <location>
        <begin position="248"/>
        <end position="272"/>
    </location>
</feature>
<dbReference type="NCBIfam" id="TIGR00860">
    <property type="entry name" value="LIC"/>
    <property type="match status" value="1"/>
</dbReference>
<keyword evidence="4 16" id="KW-0812">Transmembrane</keyword>
<name>A0A8S4PT48_OWEFU</name>
<keyword evidence="10" id="KW-1015">Disulfide bond</keyword>
<dbReference type="AlphaFoldDB" id="A0A8S4PT48"/>
<comment type="similarity">
    <text evidence="1">Belongs to the ligand-gated ion channel (TC 1.A.9) family. Acetylcholine receptor (TC 1.A.9.1) subfamily.</text>
</comment>
<evidence type="ECO:0000259" key="18">
    <source>
        <dbReference type="Pfam" id="PF02931"/>
    </source>
</evidence>
<dbReference type="InterPro" id="IPR038050">
    <property type="entry name" value="Neuro_actylchol_rec"/>
</dbReference>
<evidence type="ECO:0000256" key="16">
    <source>
        <dbReference type="RuleBase" id="RU000687"/>
    </source>
</evidence>
<evidence type="ECO:0000259" key="19">
    <source>
        <dbReference type="Pfam" id="PF02932"/>
    </source>
</evidence>
<evidence type="ECO:0000256" key="12">
    <source>
        <dbReference type="ARBA" id="ARBA00023180"/>
    </source>
</evidence>
<evidence type="ECO:0000256" key="3">
    <source>
        <dbReference type="ARBA" id="ARBA00022475"/>
    </source>
</evidence>
<comment type="caution">
    <text evidence="16">Lacks conserved residue(s) required for the propagation of feature annotation.</text>
</comment>
<protein>
    <submittedName>
        <fullName evidence="20">Uncharacterized protein</fullName>
    </submittedName>
</protein>
<dbReference type="PRINTS" id="PR00254">
    <property type="entry name" value="NICOTINICR"/>
</dbReference>
<keyword evidence="6 16" id="KW-1133">Transmembrane helix</keyword>
<feature type="domain" description="Neurotransmitter-gated ion-channel transmembrane" evidence="19">
    <location>
        <begin position="254"/>
        <end position="470"/>
    </location>
</feature>
<accession>A0A8S4PT48</accession>
<dbReference type="FunFam" id="2.70.170.10:FF:000013">
    <property type="entry name" value="Acetylcholine receptor subunit alpha"/>
    <property type="match status" value="1"/>
</dbReference>
<keyword evidence="13" id="KW-1071">Ligand-gated ion channel</keyword>
<evidence type="ECO:0000256" key="4">
    <source>
        <dbReference type="ARBA" id="ARBA00022692"/>
    </source>
</evidence>
<evidence type="ECO:0000313" key="21">
    <source>
        <dbReference type="Proteomes" id="UP000749559"/>
    </source>
</evidence>
<evidence type="ECO:0000256" key="5">
    <source>
        <dbReference type="ARBA" id="ARBA00022729"/>
    </source>
</evidence>
<feature type="region of interest" description="Disordered" evidence="17">
    <location>
        <begin position="413"/>
        <end position="434"/>
    </location>
</feature>
<dbReference type="SUPFAM" id="SSF63712">
    <property type="entry name" value="Nicotinic receptor ligand binding domain-like"/>
    <property type="match status" value="1"/>
</dbReference>
<dbReference type="OrthoDB" id="5975154at2759"/>
<dbReference type="InterPro" id="IPR006029">
    <property type="entry name" value="Neurotrans-gated_channel_TM"/>
</dbReference>
<keyword evidence="5 16" id="KW-0732">Signal</keyword>
<evidence type="ECO:0000256" key="1">
    <source>
        <dbReference type="ARBA" id="ARBA00009237"/>
    </source>
</evidence>
<dbReference type="PRINTS" id="PR00252">
    <property type="entry name" value="NRIONCHANNEL"/>
</dbReference>
<evidence type="ECO:0000256" key="17">
    <source>
        <dbReference type="SAM" id="MobiDB-lite"/>
    </source>
</evidence>
<evidence type="ECO:0000256" key="6">
    <source>
        <dbReference type="ARBA" id="ARBA00022989"/>
    </source>
</evidence>
<feature type="chain" id="PRO_5035960152" evidence="16">
    <location>
        <begin position="25"/>
        <end position="541"/>
    </location>
</feature>
<dbReference type="SUPFAM" id="SSF90112">
    <property type="entry name" value="Neurotransmitter-gated ion-channel transmembrane pore"/>
    <property type="match status" value="1"/>
</dbReference>
<evidence type="ECO:0000256" key="11">
    <source>
        <dbReference type="ARBA" id="ARBA00023170"/>
    </source>
</evidence>
<dbReference type="Pfam" id="PF02932">
    <property type="entry name" value="Neur_chan_memb"/>
    <property type="match status" value="1"/>
</dbReference>
<keyword evidence="14 16" id="KW-0407">Ion channel</keyword>
<dbReference type="CDD" id="cd19031">
    <property type="entry name" value="LGIC_ECD_nAChR_proto_alpha-like"/>
    <property type="match status" value="1"/>
</dbReference>
<evidence type="ECO:0000256" key="8">
    <source>
        <dbReference type="ARBA" id="ARBA00023065"/>
    </source>
</evidence>
<evidence type="ECO:0000256" key="2">
    <source>
        <dbReference type="ARBA" id="ARBA00022448"/>
    </source>
</evidence>
<dbReference type="CDD" id="cd19064">
    <property type="entry name" value="LGIC_TM_nAChR"/>
    <property type="match status" value="1"/>
</dbReference>
<evidence type="ECO:0000256" key="14">
    <source>
        <dbReference type="ARBA" id="ARBA00023303"/>
    </source>
</evidence>
<dbReference type="InterPro" id="IPR002394">
    <property type="entry name" value="Nicotinic_acetylcholine_rcpt"/>
</dbReference>
<feature type="domain" description="Neurotransmitter-gated ion-channel ligand-binding" evidence="18">
    <location>
        <begin position="29"/>
        <end position="247"/>
    </location>
</feature>
<sequence>MESLIIIGKLVGLLCTVFLCGCYGNPDAKRLYDDLLRKSGYNKLIRPVSNNSDKLTVRLGLRLSQLIDVDEKNQIMTTNVWLRQEWDDYKLQWKPSEYGGVDRLYVPSKEIWLPDIVLYNNADGNYEVTLMTKATLYPDGKVLWEPPAIYKSSCTINVEFFPFDEQICDMKFGSWTYDGFQVDLQHFSRDENDENDHIPVGVELQDFYRSVEWDLLGVPAKRNERFYPCCPEPYPDITFTISIRRKTLFYTVNLIIPCVAISFLTVLVFYLPSDSGEKITLCISILLSLTVFFLLLAEIIPPTSLVVPLIGKYLLFTMILVTLSVIVTVIVLNVHFRSPSTHTMSPWVRKVFLNILPRLLVMRRPNLEKDKAPKVLVRTCNGVEIRDSYGGGGTRLSRDLTSESVYGNYVDRSGDEHTTETHHNHDNPIPPIRRTTYSPDVHKALEGVKFIAEHLKEEDEIDGVREDWNFILTCQRRLEICGSCTGQIVSLVVHYGMYYRNVGLLTLDVGIVTNLRLEEILTMVDGLIFVVMDKQAEFDEP</sequence>
<dbReference type="Proteomes" id="UP000749559">
    <property type="component" value="Unassembled WGS sequence"/>
</dbReference>
<evidence type="ECO:0000256" key="10">
    <source>
        <dbReference type="ARBA" id="ARBA00023157"/>
    </source>
</evidence>
<keyword evidence="3" id="KW-1003">Cell membrane</keyword>
<comment type="caution">
    <text evidence="20">The sequence shown here is derived from an EMBL/GenBank/DDBJ whole genome shotgun (WGS) entry which is preliminary data.</text>
</comment>
<dbReference type="InterPro" id="IPR006201">
    <property type="entry name" value="Neur_channel"/>
</dbReference>
<keyword evidence="11" id="KW-0675">Receptor</keyword>
<organism evidence="20 21">
    <name type="scientific">Owenia fusiformis</name>
    <name type="common">Polychaete worm</name>
    <dbReference type="NCBI Taxonomy" id="6347"/>
    <lineage>
        <taxon>Eukaryota</taxon>
        <taxon>Metazoa</taxon>
        <taxon>Spiralia</taxon>
        <taxon>Lophotrochozoa</taxon>
        <taxon>Annelida</taxon>
        <taxon>Polychaeta</taxon>
        <taxon>Sedentaria</taxon>
        <taxon>Canalipalpata</taxon>
        <taxon>Sabellida</taxon>
        <taxon>Oweniida</taxon>
        <taxon>Oweniidae</taxon>
        <taxon>Owenia</taxon>
    </lineage>
</organism>